<protein>
    <submittedName>
        <fullName evidence="2">Uncharacterized protein</fullName>
    </submittedName>
</protein>
<reference evidence="2 3" key="1">
    <citation type="submission" date="2024-10" db="EMBL/GenBank/DDBJ databases">
        <authorList>
            <person name="Kim D."/>
        </authorList>
    </citation>
    <scope>NUCLEOTIDE SEQUENCE [LARGE SCALE GENOMIC DNA]</scope>
    <source>
        <strain evidence="2">Taebaek</strain>
    </source>
</reference>
<evidence type="ECO:0000313" key="3">
    <source>
        <dbReference type="Proteomes" id="UP001620645"/>
    </source>
</evidence>
<dbReference type="Proteomes" id="UP001620645">
    <property type="component" value="Unassembled WGS sequence"/>
</dbReference>
<comment type="caution">
    <text evidence="2">The sequence shown here is derived from an EMBL/GenBank/DDBJ whole genome shotgun (WGS) entry which is preliminary data.</text>
</comment>
<feature type="region of interest" description="Disordered" evidence="1">
    <location>
        <begin position="40"/>
        <end position="68"/>
    </location>
</feature>
<keyword evidence="3" id="KW-1185">Reference proteome</keyword>
<gene>
    <name evidence="2" type="ORF">niasHS_011511</name>
</gene>
<dbReference type="AlphaFoldDB" id="A0ABD2I8P3"/>
<organism evidence="2 3">
    <name type="scientific">Heterodera schachtii</name>
    <name type="common">Sugarbeet cyst nematode worm</name>
    <name type="synonym">Tylenchus schachtii</name>
    <dbReference type="NCBI Taxonomy" id="97005"/>
    <lineage>
        <taxon>Eukaryota</taxon>
        <taxon>Metazoa</taxon>
        <taxon>Ecdysozoa</taxon>
        <taxon>Nematoda</taxon>
        <taxon>Chromadorea</taxon>
        <taxon>Rhabditida</taxon>
        <taxon>Tylenchina</taxon>
        <taxon>Tylenchomorpha</taxon>
        <taxon>Tylenchoidea</taxon>
        <taxon>Heteroderidae</taxon>
        <taxon>Heteroderinae</taxon>
        <taxon>Heterodera</taxon>
    </lineage>
</organism>
<name>A0ABD2I8P3_HETSC</name>
<dbReference type="EMBL" id="JBICCN010000329">
    <property type="protein sequence ID" value="KAL3076774.1"/>
    <property type="molecule type" value="Genomic_DNA"/>
</dbReference>
<sequence>MAEQARKWMPNSCATARKPRSFVLRDFFISFGVTGTTKADQNAVTTAEAAPKRQRGGGCDSSRSATPTWNEEQHALLLDCFQRSPEQKQEAFQAPKQRFKTVHIKFIQR</sequence>
<evidence type="ECO:0000313" key="2">
    <source>
        <dbReference type="EMBL" id="KAL3076774.1"/>
    </source>
</evidence>
<proteinExistence type="predicted"/>
<evidence type="ECO:0000256" key="1">
    <source>
        <dbReference type="SAM" id="MobiDB-lite"/>
    </source>
</evidence>
<accession>A0ABD2I8P3</accession>